<dbReference type="InterPro" id="IPR043472">
    <property type="entry name" value="Macro_dom-like"/>
</dbReference>
<dbReference type="GO" id="GO:0005634">
    <property type="term" value="C:nucleus"/>
    <property type="evidence" value="ECO:0007669"/>
    <property type="project" value="TreeGrafter"/>
</dbReference>
<dbReference type="Pfam" id="PF00581">
    <property type="entry name" value="Rhodanese"/>
    <property type="match status" value="1"/>
</dbReference>
<dbReference type="GeneID" id="94848620"/>
<dbReference type="InterPro" id="IPR036873">
    <property type="entry name" value="Rhodanese-like_dom_sf"/>
</dbReference>
<dbReference type="SUPFAM" id="SSF52821">
    <property type="entry name" value="Rhodanese/Cell cycle control phosphatase"/>
    <property type="match status" value="2"/>
</dbReference>
<dbReference type="PROSITE" id="PS50206">
    <property type="entry name" value="RHODANESE_3"/>
    <property type="match status" value="1"/>
</dbReference>
<comment type="caution">
    <text evidence="2">The sequence shown here is derived from an EMBL/GenBank/DDBJ whole genome shotgun (WGS) entry which is preliminary data.</text>
</comment>
<dbReference type="AlphaFoldDB" id="A0A1J4L3W6"/>
<dbReference type="Proteomes" id="UP000179807">
    <property type="component" value="Unassembled WGS sequence"/>
</dbReference>
<organism evidence="2 3">
    <name type="scientific">Tritrichomonas foetus</name>
    <dbReference type="NCBI Taxonomy" id="1144522"/>
    <lineage>
        <taxon>Eukaryota</taxon>
        <taxon>Metamonada</taxon>
        <taxon>Parabasalia</taxon>
        <taxon>Tritrichomonadida</taxon>
        <taxon>Tritrichomonadidae</taxon>
        <taxon>Tritrichomonas</taxon>
    </lineage>
</organism>
<dbReference type="Gene3D" id="3.40.220.10">
    <property type="entry name" value="Leucine Aminopeptidase, subunit E, domain 1"/>
    <property type="match status" value="1"/>
</dbReference>
<dbReference type="SUPFAM" id="SSF52949">
    <property type="entry name" value="Macro domain-like"/>
    <property type="match status" value="1"/>
</dbReference>
<evidence type="ECO:0000313" key="2">
    <source>
        <dbReference type="EMBL" id="OHT16668.1"/>
    </source>
</evidence>
<dbReference type="PANTHER" id="PTHR10828">
    <property type="entry name" value="M-PHASE INDUCER PHOSPHATASE DUAL SPECIFICITY PHOSPHATASE CDC25"/>
    <property type="match status" value="1"/>
</dbReference>
<evidence type="ECO:0000259" key="1">
    <source>
        <dbReference type="PROSITE" id="PS50206"/>
    </source>
</evidence>
<proteinExistence type="predicted"/>
<reference evidence="2" key="1">
    <citation type="submission" date="2016-10" db="EMBL/GenBank/DDBJ databases">
        <authorList>
            <person name="Benchimol M."/>
            <person name="Almeida L.G."/>
            <person name="Vasconcelos A.T."/>
            <person name="Perreira-Neves A."/>
            <person name="Rosa I.A."/>
            <person name="Tasca T."/>
            <person name="Bogo M.R."/>
            <person name="de Souza W."/>
        </authorList>
    </citation>
    <scope>NUCLEOTIDE SEQUENCE [LARGE SCALE GENOMIC DNA]</scope>
    <source>
        <strain evidence="2">K</strain>
    </source>
</reference>
<dbReference type="RefSeq" id="XP_068369804.1">
    <property type="nucleotide sequence ID" value="XM_068513916.1"/>
</dbReference>
<sequence length="489" mass="57076">MVNFTNGIDPKIPMKSTSLEGQLFRQSNISLSLTEDLEIYQYNRSHPSNASSEFCAYSKNVSLLKDDQENPLKKSVLFDVISIPPVYYIETEMTREECKEIMRKRITRIFHVEIEHRKQYLILGAFGCGRSNNNPYDVASIFLDLIKEFHDYFKYIIFPIPSSDNNQIFSEVLHEVTQKPLPHEQKTQQSDYPAFRSVKGFGSNNNRISNKTLSQILSNDIKSFGFNKIEMIDARSQEAFYRMNIKGSVNMPLEIANPHKTKLHTQHITSIQEIYEKFYDKDTMMIILTKYCDIDSEIIVNQIKEIHKNSSQRELPLHIFILIGGVNKVYFQRKDLCNFYSQYIVPSNQLVESRLDFTGLFRRVSPTRFSKIYLNYATLGFSCLYVVDCRSPREFIAGHIKGAINCHPYTMNISELYEKIYKKNGIYFFHCEFSHQRGQTGCLEFIEAHELHGRSQNEPLNAFVIHDGYGNFYNKFPDFCDGKYESEFM</sequence>
<evidence type="ECO:0000313" key="3">
    <source>
        <dbReference type="Proteomes" id="UP000179807"/>
    </source>
</evidence>
<accession>A0A1J4L3W6</accession>
<dbReference type="GO" id="GO:0004725">
    <property type="term" value="F:protein tyrosine phosphatase activity"/>
    <property type="evidence" value="ECO:0007669"/>
    <property type="project" value="TreeGrafter"/>
</dbReference>
<gene>
    <name evidence="2" type="ORF">TRFO_41671</name>
</gene>
<dbReference type="NCBIfam" id="TIGR02452">
    <property type="entry name" value="TIGR02452 family protein"/>
    <property type="match status" value="1"/>
</dbReference>
<dbReference type="EMBL" id="MLAK01000086">
    <property type="protein sequence ID" value="OHT16668.1"/>
    <property type="molecule type" value="Genomic_DNA"/>
</dbReference>
<dbReference type="OrthoDB" id="26523at2759"/>
<keyword evidence="3" id="KW-1185">Reference proteome</keyword>
<dbReference type="Gene3D" id="3.40.250.10">
    <property type="entry name" value="Rhodanese-like domain"/>
    <property type="match status" value="2"/>
</dbReference>
<dbReference type="GO" id="GO:0005737">
    <property type="term" value="C:cytoplasm"/>
    <property type="evidence" value="ECO:0007669"/>
    <property type="project" value="TreeGrafter"/>
</dbReference>
<dbReference type="VEuPathDB" id="TrichDB:TRFO_41671"/>
<name>A0A1J4L3W6_9EUKA</name>
<dbReference type="InterPro" id="IPR001763">
    <property type="entry name" value="Rhodanese-like_dom"/>
</dbReference>
<feature type="domain" description="Rhodanese" evidence="1">
    <location>
        <begin position="386"/>
        <end position="481"/>
    </location>
</feature>
<dbReference type="InterPro" id="IPR012664">
    <property type="entry name" value="CHP02452"/>
</dbReference>
<protein>
    <recommendedName>
        <fullName evidence="1">Rhodanese domain-containing protein</fullName>
    </recommendedName>
</protein>